<evidence type="ECO:0000313" key="14">
    <source>
        <dbReference type="EMBL" id="TPE45416.1"/>
    </source>
</evidence>
<evidence type="ECO:0000259" key="12">
    <source>
        <dbReference type="Pfam" id="PF00593"/>
    </source>
</evidence>
<dbReference type="InterPro" id="IPR000531">
    <property type="entry name" value="Beta-barrel_TonB"/>
</dbReference>
<accession>A0A501WIJ0</accession>
<dbReference type="Gene3D" id="2.40.170.20">
    <property type="entry name" value="TonB-dependent receptor, beta-barrel domain"/>
    <property type="match status" value="1"/>
</dbReference>
<dbReference type="SUPFAM" id="SSF56935">
    <property type="entry name" value="Porins"/>
    <property type="match status" value="1"/>
</dbReference>
<dbReference type="Pfam" id="PF13715">
    <property type="entry name" value="CarbopepD_reg_2"/>
    <property type="match status" value="1"/>
</dbReference>
<keyword evidence="2 10" id="KW-0813">Transport</keyword>
<comment type="similarity">
    <text evidence="10 11">Belongs to the TonB-dependent receptor family.</text>
</comment>
<proteinExistence type="inferred from homology"/>
<feature type="domain" description="TonB-dependent receptor plug" evidence="13">
    <location>
        <begin position="156"/>
        <end position="259"/>
    </location>
</feature>
<dbReference type="PANTHER" id="PTHR30069">
    <property type="entry name" value="TONB-DEPENDENT OUTER MEMBRANE RECEPTOR"/>
    <property type="match status" value="1"/>
</dbReference>
<dbReference type="InterPro" id="IPR008969">
    <property type="entry name" value="CarboxyPept-like_regulatory"/>
</dbReference>
<evidence type="ECO:0000256" key="1">
    <source>
        <dbReference type="ARBA" id="ARBA00004571"/>
    </source>
</evidence>
<evidence type="ECO:0000256" key="5">
    <source>
        <dbReference type="ARBA" id="ARBA00022729"/>
    </source>
</evidence>
<evidence type="ECO:0000313" key="15">
    <source>
        <dbReference type="Proteomes" id="UP000316727"/>
    </source>
</evidence>
<comment type="caution">
    <text evidence="14">The sequence shown here is derived from an EMBL/GenBank/DDBJ whole genome shotgun (WGS) entry which is preliminary data.</text>
</comment>
<evidence type="ECO:0000256" key="10">
    <source>
        <dbReference type="PROSITE-ProRule" id="PRU01360"/>
    </source>
</evidence>
<dbReference type="Pfam" id="PF00593">
    <property type="entry name" value="TonB_dep_Rec_b-barrel"/>
    <property type="match status" value="1"/>
</dbReference>
<keyword evidence="8 14" id="KW-0675">Receptor</keyword>
<dbReference type="InterPro" id="IPR039426">
    <property type="entry name" value="TonB-dep_rcpt-like"/>
</dbReference>
<sequence>MRPSFLLPLFSLLLKPEEVLRTTLSNKNTLYVALSLLILPLPDIQAQSLSGPAETEAVQDCGLTLSGKVLDHDSREALVGATVYLPELDRAAITDAYGNYHFHQLCQGTYTLRVTYVGYEAEQFSVKVTGSATRDLQLHTNARELRTVEVTGQHLRAHAQSQQELTGQELEQTRGLALGEALKGIAGVTTLQTGPTISKPVIHGMHSNRVLLLNNGVRQEGQQWGTEHAPEIDPFVASEMKVIKGAAGVRYGADAIGGVVLVEPKALPKAPGISGDLHLLGSTNNRQLATSATVEGNFEKTPPLSWRLQGTLRKAGNAKTPDYYLENTGLREQNFSAAVGYSKETYGSELYYSRFSTDLGILRESHIGSPEDLAYAIARGRPSNADNATFTYTINRPYQHVQHDLLKAKGYWQLGEAGKLEFVYGWQRNLREEYDVRRTSSPLPSMQLTLNTHTTEAVFAHKPLGNLSGSVGVNTIYQKNTYQYSDFLPYFTGLTAGVFSMEKWEKGRLHLEGGLRYDYKHLQVKKFEQAEDGSESNRTLIKPTYDFNNVSGILAAMYDVGYHLTFGLSATSAWRAPGANELFSKGVHHSSATYEEGNPGLTSEQAYNFEASVDYFGNQRLNGSLSLYHNYIRNFIYAAPQPEPAELPQGTFPANKYTQADATFTGADLSLRYNFTPALQLDSKTSLLYARNLDTDDHLIYMPPNRFDNSLRYEVGQRGSFSDTFLSVGGVYVAEQKRVPEKGEQDYAPAPDGYFLLQASAGTTLHFGSQPVEVSISGNNLLNTTYRQYLNRLRFYADEPGRMLMLRLRVPLQFSKS</sequence>
<keyword evidence="5" id="KW-0732">Signal</keyword>
<keyword evidence="4 10" id="KW-0812">Transmembrane</keyword>
<dbReference type="EMBL" id="VFRQ01000002">
    <property type="protein sequence ID" value="TPE45416.1"/>
    <property type="molecule type" value="Genomic_DNA"/>
</dbReference>
<evidence type="ECO:0000256" key="4">
    <source>
        <dbReference type="ARBA" id="ARBA00022692"/>
    </source>
</evidence>
<evidence type="ECO:0000256" key="8">
    <source>
        <dbReference type="ARBA" id="ARBA00023170"/>
    </source>
</evidence>
<dbReference type="Proteomes" id="UP000316727">
    <property type="component" value="Unassembled WGS sequence"/>
</dbReference>
<keyword evidence="6 11" id="KW-0798">TonB box</keyword>
<dbReference type="GO" id="GO:0009279">
    <property type="term" value="C:cell outer membrane"/>
    <property type="evidence" value="ECO:0007669"/>
    <property type="project" value="UniProtKB-SubCell"/>
</dbReference>
<keyword evidence="15" id="KW-1185">Reference proteome</keyword>
<keyword evidence="9 10" id="KW-0998">Cell outer membrane</keyword>
<reference evidence="14 15" key="1">
    <citation type="submission" date="2019-06" db="EMBL/GenBank/DDBJ databases">
        <title>A novel bacterium of genus Pontibacter, isolated from marine sediment.</title>
        <authorList>
            <person name="Huang H."/>
            <person name="Mo K."/>
            <person name="Hu Y."/>
        </authorList>
    </citation>
    <scope>NUCLEOTIDE SEQUENCE [LARGE SCALE GENOMIC DNA]</scope>
    <source>
        <strain evidence="14 15">HB172049</strain>
    </source>
</reference>
<comment type="subcellular location">
    <subcellularLocation>
        <location evidence="1 10">Cell outer membrane</location>
        <topology evidence="1 10">Multi-pass membrane protein</topology>
    </subcellularLocation>
</comment>
<evidence type="ECO:0000256" key="7">
    <source>
        <dbReference type="ARBA" id="ARBA00023136"/>
    </source>
</evidence>
<dbReference type="Gene3D" id="2.170.130.10">
    <property type="entry name" value="TonB-dependent receptor, plug domain"/>
    <property type="match status" value="1"/>
</dbReference>
<evidence type="ECO:0000256" key="6">
    <source>
        <dbReference type="ARBA" id="ARBA00023077"/>
    </source>
</evidence>
<dbReference type="PANTHER" id="PTHR30069:SF29">
    <property type="entry name" value="HEMOGLOBIN AND HEMOGLOBIN-HAPTOGLOBIN-BINDING PROTEIN 1-RELATED"/>
    <property type="match status" value="1"/>
</dbReference>
<dbReference type="InterPro" id="IPR012910">
    <property type="entry name" value="Plug_dom"/>
</dbReference>
<dbReference type="SUPFAM" id="SSF49464">
    <property type="entry name" value="Carboxypeptidase regulatory domain-like"/>
    <property type="match status" value="1"/>
</dbReference>
<gene>
    <name evidence="14" type="ORF">FJM65_05130</name>
</gene>
<evidence type="ECO:0000256" key="3">
    <source>
        <dbReference type="ARBA" id="ARBA00022452"/>
    </source>
</evidence>
<protein>
    <submittedName>
        <fullName evidence="14">TonB-dependent receptor</fullName>
    </submittedName>
</protein>
<organism evidence="14 15">
    <name type="scientific">Pontibacter mangrovi</name>
    <dbReference type="NCBI Taxonomy" id="2589816"/>
    <lineage>
        <taxon>Bacteria</taxon>
        <taxon>Pseudomonadati</taxon>
        <taxon>Bacteroidota</taxon>
        <taxon>Cytophagia</taxon>
        <taxon>Cytophagales</taxon>
        <taxon>Hymenobacteraceae</taxon>
        <taxon>Pontibacter</taxon>
    </lineage>
</organism>
<evidence type="ECO:0000256" key="11">
    <source>
        <dbReference type="RuleBase" id="RU003357"/>
    </source>
</evidence>
<dbReference type="InterPro" id="IPR036942">
    <property type="entry name" value="Beta-barrel_TonB_sf"/>
</dbReference>
<dbReference type="OrthoDB" id="9795928at2"/>
<dbReference type="InterPro" id="IPR037066">
    <property type="entry name" value="Plug_dom_sf"/>
</dbReference>
<evidence type="ECO:0000256" key="9">
    <source>
        <dbReference type="ARBA" id="ARBA00023237"/>
    </source>
</evidence>
<dbReference type="Gene3D" id="2.60.40.1120">
    <property type="entry name" value="Carboxypeptidase-like, regulatory domain"/>
    <property type="match status" value="1"/>
</dbReference>
<dbReference type="Pfam" id="PF07715">
    <property type="entry name" value="Plug"/>
    <property type="match status" value="1"/>
</dbReference>
<dbReference type="AlphaFoldDB" id="A0A501WIJ0"/>
<dbReference type="GO" id="GO:0015344">
    <property type="term" value="F:siderophore uptake transmembrane transporter activity"/>
    <property type="evidence" value="ECO:0007669"/>
    <property type="project" value="TreeGrafter"/>
</dbReference>
<keyword evidence="3 10" id="KW-1134">Transmembrane beta strand</keyword>
<dbReference type="GO" id="GO:0044718">
    <property type="term" value="P:siderophore transmembrane transport"/>
    <property type="evidence" value="ECO:0007669"/>
    <property type="project" value="TreeGrafter"/>
</dbReference>
<name>A0A501WIJ0_9BACT</name>
<evidence type="ECO:0000259" key="13">
    <source>
        <dbReference type="Pfam" id="PF07715"/>
    </source>
</evidence>
<feature type="domain" description="TonB-dependent receptor-like beta-barrel" evidence="12">
    <location>
        <begin position="316"/>
        <end position="781"/>
    </location>
</feature>
<dbReference type="PROSITE" id="PS52016">
    <property type="entry name" value="TONB_DEPENDENT_REC_3"/>
    <property type="match status" value="1"/>
</dbReference>
<evidence type="ECO:0000256" key="2">
    <source>
        <dbReference type="ARBA" id="ARBA00022448"/>
    </source>
</evidence>
<keyword evidence="7 10" id="KW-0472">Membrane</keyword>